<feature type="region of interest" description="Disordered" evidence="2">
    <location>
        <begin position="322"/>
        <end position="491"/>
    </location>
</feature>
<gene>
    <name evidence="4" type="ORF">AMATHDRAFT_46941</name>
</gene>
<feature type="compositionally biased region" description="Low complexity" evidence="2">
    <location>
        <begin position="30"/>
        <end position="41"/>
    </location>
</feature>
<keyword evidence="1" id="KW-0863">Zinc-finger</keyword>
<dbReference type="AlphaFoldDB" id="A0A2A9NV65"/>
<dbReference type="EMBL" id="KZ301986">
    <property type="protein sequence ID" value="PFH51590.1"/>
    <property type="molecule type" value="Genomic_DNA"/>
</dbReference>
<organism evidence="4 5">
    <name type="scientific">Amanita thiersii Skay4041</name>
    <dbReference type="NCBI Taxonomy" id="703135"/>
    <lineage>
        <taxon>Eukaryota</taxon>
        <taxon>Fungi</taxon>
        <taxon>Dikarya</taxon>
        <taxon>Basidiomycota</taxon>
        <taxon>Agaricomycotina</taxon>
        <taxon>Agaricomycetes</taxon>
        <taxon>Agaricomycetidae</taxon>
        <taxon>Agaricales</taxon>
        <taxon>Pluteineae</taxon>
        <taxon>Amanitaceae</taxon>
        <taxon>Amanita</taxon>
    </lineage>
</organism>
<evidence type="ECO:0000256" key="2">
    <source>
        <dbReference type="SAM" id="MobiDB-lite"/>
    </source>
</evidence>
<dbReference type="OrthoDB" id="2152896at2759"/>
<evidence type="ECO:0000313" key="5">
    <source>
        <dbReference type="Proteomes" id="UP000242287"/>
    </source>
</evidence>
<feature type="domain" description="C2H2-type" evidence="3">
    <location>
        <begin position="166"/>
        <end position="189"/>
    </location>
</feature>
<feature type="region of interest" description="Disordered" evidence="2">
    <location>
        <begin position="112"/>
        <end position="163"/>
    </location>
</feature>
<feature type="compositionally biased region" description="Acidic residues" evidence="2">
    <location>
        <begin position="479"/>
        <end position="491"/>
    </location>
</feature>
<feature type="compositionally biased region" description="Low complexity" evidence="2">
    <location>
        <begin position="335"/>
        <end position="346"/>
    </location>
</feature>
<proteinExistence type="predicted"/>
<dbReference type="PROSITE" id="PS00028">
    <property type="entry name" value="ZINC_FINGER_C2H2_1"/>
    <property type="match status" value="1"/>
</dbReference>
<reference evidence="4 5" key="1">
    <citation type="submission" date="2014-02" db="EMBL/GenBank/DDBJ databases">
        <title>Transposable element dynamics among asymbiotic and ectomycorrhizal Amanita fungi.</title>
        <authorList>
            <consortium name="DOE Joint Genome Institute"/>
            <person name="Hess J."/>
            <person name="Skrede I."/>
            <person name="Wolfe B."/>
            <person name="LaButti K."/>
            <person name="Ohm R.A."/>
            <person name="Grigoriev I.V."/>
            <person name="Pringle A."/>
        </authorList>
    </citation>
    <scope>NUCLEOTIDE SEQUENCE [LARGE SCALE GENOMIC DNA]</scope>
    <source>
        <strain evidence="4 5">SKay4041</strain>
    </source>
</reference>
<dbReference type="InterPro" id="IPR013087">
    <property type="entry name" value="Znf_C2H2_type"/>
</dbReference>
<evidence type="ECO:0000259" key="3">
    <source>
        <dbReference type="PROSITE" id="PS50157"/>
    </source>
</evidence>
<dbReference type="Proteomes" id="UP000242287">
    <property type="component" value="Unassembled WGS sequence"/>
</dbReference>
<feature type="region of interest" description="Disordered" evidence="2">
    <location>
        <begin position="84"/>
        <end position="103"/>
    </location>
</feature>
<feature type="compositionally biased region" description="Polar residues" evidence="2">
    <location>
        <begin position="115"/>
        <end position="128"/>
    </location>
</feature>
<accession>A0A2A9NV65</accession>
<keyword evidence="1" id="KW-0479">Metal-binding</keyword>
<keyword evidence="5" id="KW-1185">Reference proteome</keyword>
<feature type="compositionally biased region" description="Basic residues" evidence="2">
    <location>
        <begin position="42"/>
        <end position="56"/>
    </location>
</feature>
<keyword evidence="1" id="KW-0862">Zinc</keyword>
<feature type="compositionally biased region" description="Polar residues" evidence="2">
    <location>
        <begin position="139"/>
        <end position="148"/>
    </location>
</feature>
<sequence length="491" mass="52288">MSQADHHQHSLLSLSIAASNAAPIPIPISSFSPPVVTSPTTSKHHRRLSSTGKARRRLSDARDAANRPSPASLLQSPSTQLSLASLSLSSSPPSAAHPSHVSTSLGAASTTLTSEGAQLAQSDSTGTLSHAPKPDSADPSINGNTLSRATPIPIVNGKNRKRGMDHKCESCSKIYRHPSCLIKHRWEHTPHWREASKYVLSKHQQVQLLEAAAILSHLSPNVSSLPEDRSLWPFFLSGGSLPPPENVLITPSSHSPMAYHNSANHNLSFSNTTGLSSTSPKGNGTAIGGVRPTSSSVPTQSGNFFSYSNGPTIHQYAVSPPTTAGATQVRPAPLGVGNDNGVANAGTPTPAVAAKHTASVPAPALIEEEEDTKKQGHPSSPKHYRSRSRSGSGSGSLPFSGSASESGSIISDGEGESIRMHRPFGRGDDGGDGFKWQQRAYGMIRQPVREGSYFESDEETGEEQTSSWRDRDRRKQTQEEWDGMDMDMDMD</sequence>
<evidence type="ECO:0000256" key="1">
    <source>
        <dbReference type="PROSITE-ProRule" id="PRU00042"/>
    </source>
</evidence>
<name>A0A2A9NV65_9AGAR</name>
<dbReference type="PROSITE" id="PS50157">
    <property type="entry name" value="ZINC_FINGER_C2H2_2"/>
    <property type="match status" value="1"/>
</dbReference>
<dbReference type="GO" id="GO:0008270">
    <property type="term" value="F:zinc ion binding"/>
    <property type="evidence" value="ECO:0007669"/>
    <property type="project" value="UniProtKB-KW"/>
</dbReference>
<protein>
    <recommendedName>
        <fullName evidence="3">C2H2-type domain-containing protein</fullName>
    </recommendedName>
</protein>
<evidence type="ECO:0000313" key="4">
    <source>
        <dbReference type="EMBL" id="PFH51590.1"/>
    </source>
</evidence>
<feature type="region of interest" description="Disordered" evidence="2">
    <location>
        <begin position="30"/>
        <end position="78"/>
    </location>
</feature>
<feature type="compositionally biased region" description="Low complexity" evidence="2">
    <location>
        <begin position="66"/>
        <end position="78"/>
    </location>
</feature>
<feature type="compositionally biased region" description="Basic and acidic residues" evidence="2">
    <location>
        <begin position="468"/>
        <end position="478"/>
    </location>
</feature>
<dbReference type="STRING" id="703135.A0A2A9NV65"/>
<feature type="compositionally biased region" description="Low complexity" evidence="2">
    <location>
        <begin position="389"/>
        <end position="412"/>
    </location>
</feature>